<evidence type="ECO:0000313" key="3">
    <source>
        <dbReference type="EMBL" id="KIJ96784.1"/>
    </source>
</evidence>
<evidence type="ECO:0000313" key="2">
    <source>
        <dbReference type="EMBL" id="KIJ94937.1"/>
    </source>
</evidence>
<keyword evidence="1" id="KW-0472">Membrane</keyword>
<evidence type="ECO:0000256" key="1">
    <source>
        <dbReference type="SAM" id="Phobius"/>
    </source>
</evidence>
<dbReference type="EMBL" id="KN838711">
    <property type="protein sequence ID" value="KIJ96784.1"/>
    <property type="molecule type" value="Genomic_DNA"/>
</dbReference>
<reference evidence="3 4" key="1">
    <citation type="submission" date="2014-04" db="EMBL/GenBank/DDBJ databases">
        <authorList>
            <consortium name="DOE Joint Genome Institute"/>
            <person name="Kuo A."/>
            <person name="Kohler A."/>
            <person name="Nagy L.G."/>
            <person name="Floudas D."/>
            <person name="Copeland A."/>
            <person name="Barry K.W."/>
            <person name="Cichocki N."/>
            <person name="Veneault-Fourrey C."/>
            <person name="LaButti K."/>
            <person name="Lindquist E.A."/>
            <person name="Lipzen A."/>
            <person name="Lundell T."/>
            <person name="Morin E."/>
            <person name="Murat C."/>
            <person name="Sun H."/>
            <person name="Tunlid A."/>
            <person name="Henrissat B."/>
            <person name="Grigoriev I.V."/>
            <person name="Hibbett D.S."/>
            <person name="Martin F."/>
            <person name="Nordberg H.P."/>
            <person name="Cantor M.N."/>
            <person name="Hua S.X."/>
        </authorList>
    </citation>
    <scope>NUCLEOTIDE SEQUENCE [LARGE SCALE GENOMIC DNA]</scope>
    <source>
        <strain evidence="3 4">LaAM-08-1</strain>
    </source>
</reference>
<dbReference type="Proteomes" id="UP000054477">
    <property type="component" value="Unassembled WGS sequence"/>
</dbReference>
<sequence length="69" mass="7825">LSKQEDFTNQISVLETVIREAGHECIFLPKFHCELNPIEMVSLNTFLIANFVLILLYSIGDGLNTDIDK</sequence>
<feature type="non-terminal residue" evidence="3">
    <location>
        <position position="1"/>
    </location>
</feature>
<accession>A0A0C9WKY8</accession>
<keyword evidence="1" id="KW-0812">Transmembrane</keyword>
<organism evidence="3 4">
    <name type="scientific">Laccaria amethystina LaAM-08-1</name>
    <dbReference type="NCBI Taxonomy" id="1095629"/>
    <lineage>
        <taxon>Eukaryota</taxon>
        <taxon>Fungi</taxon>
        <taxon>Dikarya</taxon>
        <taxon>Basidiomycota</taxon>
        <taxon>Agaricomycotina</taxon>
        <taxon>Agaricomycetes</taxon>
        <taxon>Agaricomycetidae</taxon>
        <taxon>Agaricales</taxon>
        <taxon>Agaricineae</taxon>
        <taxon>Hydnangiaceae</taxon>
        <taxon>Laccaria</taxon>
    </lineage>
</organism>
<dbReference type="AlphaFoldDB" id="A0A0C9WKY8"/>
<keyword evidence="4" id="KW-1185">Reference proteome</keyword>
<keyword evidence="1" id="KW-1133">Transmembrane helix</keyword>
<evidence type="ECO:0000313" key="4">
    <source>
        <dbReference type="Proteomes" id="UP000054477"/>
    </source>
</evidence>
<protein>
    <recommendedName>
        <fullName evidence="5">Tc1-like transposase DDE domain-containing protein</fullName>
    </recommendedName>
</protein>
<proteinExistence type="predicted"/>
<dbReference type="PANTHER" id="PTHR35871">
    <property type="entry name" value="EXPRESSED PROTEIN"/>
    <property type="match status" value="1"/>
</dbReference>
<dbReference type="HOGENOM" id="CLU_196206_0_0_1"/>
<dbReference type="PANTHER" id="PTHR35871:SF1">
    <property type="entry name" value="CXC1-LIKE CYSTEINE CLUSTER ASSOCIATED WITH KDZ TRANSPOSASES DOMAIN-CONTAINING PROTEIN"/>
    <property type="match status" value="1"/>
</dbReference>
<reference evidence="4" key="2">
    <citation type="submission" date="2015-01" db="EMBL/GenBank/DDBJ databases">
        <title>Evolutionary Origins and Diversification of the Mycorrhizal Mutualists.</title>
        <authorList>
            <consortium name="DOE Joint Genome Institute"/>
            <consortium name="Mycorrhizal Genomics Consortium"/>
            <person name="Kohler A."/>
            <person name="Kuo A."/>
            <person name="Nagy L.G."/>
            <person name="Floudas D."/>
            <person name="Copeland A."/>
            <person name="Barry K.W."/>
            <person name="Cichocki N."/>
            <person name="Veneault-Fourrey C."/>
            <person name="LaButti K."/>
            <person name="Lindquist E.A."/>
            <person name="Lipzen A."/>
            <person name="Lundell T."/>
            <person name="Morin E."/>
            <person name="Murat C."/>
            <person name="Riley R."/>
            <person name="Ohm R."/>
            <person name="Sun H."/>
            <person name="Tunlid A."/>
            <person name="Henrissat B."/>
            <person name="Grigoriev I.V."/>
            <person name="Hibbett D.S."/>
            <person name="Martin F."/>
        </authorList>
    </citation>
    <scope>NUCLEOTIDE SEQUENCE [LARGE SCALE GENOMIC DNA]</scope>
    <source>
        <strain evidence="4">LaAM-08-1</strain>
    </source>
</reference>
<dbReference type="OrthoDB" id="2449121at2759"/>
<reference evidence="3" key="3">
    <citation type="submission" date="2015-02" db="EMBL/GenBank/DDBJ databases">
        <title>Evolutionary Origins and Diversification of the Mycorrhizal Mutualists.</title>
        <authorList>
            <consortium name="DOE Joint Genome Institute"/>
            <consortium name="Mycorrhizal Genomics Consortium"/>
            <person name="Kohler A."/>
            <person name="Kuo A."/>
            <person name="Nagy L.G."/>
            <person name="Floudas D."/>
            <person name="Copeland A."/>
            <person name="Barry K.W."/>
            <person name="Cichocki N."/>
            <person name="Veneault-Fourrey C."/>
            <person name="LaButti K."/>
            <person name="Lindquist E.A."/>
            <person name="Lipzen A."/>
            <person name="Lundell T."/>
            <person name="Morin E."/>
            <person name="Murat C."/>
            <person name="Riley R."/>
            <person name="Ohm R."/>
            <person name="Sun H."/>
            <person name="Tunlid A."/>
            <person name="Henrissat B."/>
            <person name="Grigoriev I.V."/>
            <person name="Hibbett D.S."/>
            <person name="Martin F."/>
        </authorList>
    </citation>
    <scope>NUCLEOTIDE SEQUENCE</scope>
    <source>
        <strain evidence="3 4">LaAM-08-1</strain>
    </source>
</reference>
<evidence type="ECO:0008006" key="5">
    <source>
        <dbReference type="Google" id="ProtNLM"/>
    </source>
</evidence>
<feature type="transmembrane region" description="Helical" evidence="1">
    <location>
        <begin position="40"/>
        <end position="59"/>
    </location>
</feature>
<name>A0A0C9WKY8_9AGAR</name>
<gene>
    <name evidence="3" type="ORF">K443DRAFT_106696</name>
    <name evidence="2" type="ORF">K443DRAFT_109606</name>
</gene>
<dbReference type="EMBL" id="KN838773">
    <property type="protein sequence ID" value="KIJ94937.1"/>
    <property type="molecule type" value="Genomic_DNA"/>
</dbReference>